<gene>
    <name evidence="15" type="primary">TAS1R1</name>
</gene>
<evidence type="ECO:0000313" key="16">
    <source>
        <dbReference type="Proteomes" id="UP000265040"/>
    </source>
</evidence>
<keyword evidence="2" id="KW-1003">Cell membrane</keyword>
<dbReference type="InParanoid" id="A0A3Q1II88"/>
<feature type="transmembrane region" description="Helical" evidence="12">
    <location>
        <begin position="799"/>
        <end position="819"/>
    </location>
</feature>
<accession>A0A3Q1II88</accession>
<name>A0A3Q1II88_ANATE</name>
<reference evidence="15" key="3">
    <citation type="submission" date="2025-09" db="UniProtKB">
        <authorList>
            <consortium name="Ensembl"/>
        </authorList>
    </citation>
    <scope>IDENTIFICATION</scope>
</reference>
<dbReference type="InterPro" id="IPR038550">
    <property type="entry name" value="GPCR_3_9-Cys_sf"/>
</dbReference>
<evidence type="ECO:0000256" key="11">
    <source>
        <dbReference type="ARBA" id="ARBA00038492"/>
    </source>
</evidence>
<dbReference type="PROSITE" id="PS00980">
    <property type="entry name" value="G_PROTEIN_RECEP_F3_2"/>
    <property type="match status" value="1"/>
</dbReference>
<dbReference type="InterPro" id="IPR000068">
    <property type="entry name" value="GPCR_3_Ca_sens_rcpt-rel"/>
</dbReference>
<dbReference type="PROSITE" id="PS00981">
    <property type="entry name" value="G_PROTEIN_RECEP_F3_3"/>
    <property type="match status" value="1"/>
</dbReference>
<dbReference type="InterPro" id="IPR017978">
    <property type="entry name" value="GPCR_3_C"/>
</dbReference>
<comment type="subcellular location">
    <subcellularLocation>
        <location evidence="1">Cell membrane</location>
        <topology evidence="1">Multi-pass membrane protein</topology>
    </subcellularLocation>
</comment>
<dbReference type="Gene3D" id="3.40.50.2300">
    <property type="match status" value="2"/>
</dbReference>
<feature type="transmembrane region" description="Helical" evidence="12">
    <location>
        <begin position="647"/>
        <end position="670"/>
    </location>
</feature>
<dbReference type="Gene3D" id="2.10.50.30">
    <property type="entry name" value="GPCR, family 3, nine cysteines domain"/>
    <property type="match status" value="1"/>
</dbReference>
<dbReference type="FunFam" id="3.40.50.2300:FF:000016">
    <property type="entry name" value="Taste 1 receptor member 2"/>
    <property type="match status" value="1"/>
</dbReference>
<dbReference type="PROSITE" id="PS50259">
    <property type="entry name" value="G_PROTEIN_RECEP_F3_4"/>
    <property type="match status" value="1"/>
</dbReference>
<dbReference type="Ensembl" id="ENSATET00000017685.2">
    <property type="protein sequence ID" value="ENSATEP00000017393.2"/>
    <property type="gene ID" value="ENSATEG00000012037.2"/>
</dbReference>
<evidence type="ECO:0000256" key="6">
    <source>
        <dbReference type="ARBA" id="ARBA00023040"/>
    </source>
</evidence>
<reference evidence="15" key="2">
    <citation type="submission" date="2025-08" db="UniProtKB">
        <authorList>
            <consortium name="Ensembl"/>
        </authorList>
    </citation>
    <scope>IDENTIFICATION</scope>
</reference>
<feature type="transmembrane region" description="Helical" evidence="12">
    <location>
        <begin position="578"/>
        <end position="602"/>
    </location>
</feature>
<reference evidence="15" key="1">
    <citation type="submission" date="2021-04" db="EMBL/GenBank/DDBJ databases">
        <authorList>
            <consortium name="Wellcome Sanger Institute Data Sharing"/>
        </authorList>
    </citation>
    <scope>NUCLEOTIDE SEQUENCE [LARGE SCALE GENOMIC DNA]</scope>
</reference>
<dbReference type="InterPro" id="IPR000337">
    <property type="entry name" value="GPCR_3"/>
</dbReference>
<evidence type="ECO:0000256" key="7">
    <source>
        <dbReference type="ARBA" id="ARBA00023136"/>
    </source>
</evidence>
<dbReference type="PANTHER" id="PTHR24061">
    <property type="entry name" value="CALCIUM-SENSING RECEPTOR-RELATED"/>
    <property type="match status" value="1"/>
</dbReference>
<feature type="transmembrane region" description="Helical" evidence="12">
    <location>
        <begin position="742"/>
        <end position="759"/>
    </location>
</feature>
<dbReference type="PRINTS" id="PR00248">
    <property type="entry name" value="GPCRMGR"/>
</dbReference>
<keyword evidence="7 12" id="KW-0472">Membrane</keyword>
<feature type="transmembrane region" description="Helical" evidence="12">
    <location>
        <begin position="691"/>
        <end position="710"/>
    </location>
</feature>
<keyword evidence="5 12" id="KW-1133">Transmembrane helix</keyword>
<dbReference type="InterPro" id="IPR028082">
    <property type="entry name" value="Peripla_BP_I"/>
</dbReference>
<dbReference type="InterPro" id="IPR017979">
    <property type="entry name" value="GPCR_3_CS"/>
</dbReference>
<evidence type="ECO:0000256" key="4">
    <source>
        <dbReference type="ARBA" id="ARBA00022729"/>
    </source>
</evidence>
<dbReference type="Pfam" id="PF00003">
    <property type="entry name" value="7tm_3"/>
    <property type="match status" value="1"/>
</dbReference>
<dbReference type="GO" id="GO:0005886">
    <property type="term" value="C:plasma membrane"/>
    <property type="evidence" value="ECO:0007669"/>
    <property type="project" value="UniProtKB-SubCell"/>
</dbReference>
<comment type="similarity">
    <text evidence="11">Belongs to the G-protein coupled receptor 3 family. TAS1R subfamily.</text>
</comment>
<evidence type="ECO:0000256" key="9">
    <source>
        <dbReference type="ARBA" id="ARBA00023180"/>
    </source>
</evidence>
<keyword evidence="9" id="KW-0325">Glycoprotein</keyword>
<evidence type="ECO:0000256" key="10">
    <source>
        <dbReference type="ARBA" id="ARBA00023224"/>
    </source>
</evidence>
<dbReference type="Proteomes" id="UP000265040">
    <property type="component" value="Chromosome 7"/>
</dbReference>
<evidence type="ECO:0000256" key="1">
    <source>
        <dbReference type="ARBA" id="ARBA00004651"/>
    </source>
</evidence>
<protein>
    <recommendedName>
        <fullName evidence="14">G-protein coupled receptors family 3 profile domain-containing protein</fullName>
    </recommendedName>
</protein>
<dbReference type="STRING" id="64144.ENSATEP00000017393"/>
<evidence type="ECO:0000256" key="13">
    <source>
        <dbReference type="SAM" id="SignalP"/>
    </source>
</evidence>
<evidence type="ECO:0000256" key="8">
    <source>
        <dbReference type="ARBA" id="ARBA00023170"/>
    </source>
</evidence>
<dbReference type="FunFam" id="2.10.50.30:FF:000004">
    <property type="entry name" value="Taste receptor type 1 member 3-like protein"/>
    <property type="match status" value="1"/>
</dbReference>
<organism evidence="15 16">
    <name type="scientific">Anabas testudineus</name>
    <name type="common">Climbing perch</name>
    <name type="synonym">Anthias testudineus</name>
    <dbReference type="NCBI Taxonomy" id="64144"/>
    <lineage>
        <taxon>Eukaryota</taxon>
        <taxon>Metazoa</taxon>
        <taxon>Chordata</taxon>
        <taxon>Craniata</taxon>
        <taxon>Vertebrata</taxon>
        <taxon>Euteleostomi</taxon>
        <taxon>Actinopterygii</taxon>
        <taxon>Neopterygii</taxon>
        <taxon>Teleostei</taxon>
        <taxon>Neoteleostei</taxon>
        <taxon>Acanthomorphata</taxon>
        <taxon>Anabantaria</taxon>
        <taxon>Anabantiformes</taxon>
        <taxon>Anabantoidei</taxon>
        <taxon>Anabantidae</taxon>
        <taxon>Anabas</taxon>
    </lineage>
</organism>
<dbReference type="Pfam" id="PF07562">
    <property type="entry name" value="NCD3G"/>
    <property type="match status" value="1"/>
</dbReference>
<feature type="chain" id="PRO_5030079911" description="G-protein coupled receptors family 3 profile domain-containing protein" evidence="13">
    <location>
        <begin position="20"/>
        <end position="849"/>
    </location>
</feature>
<keyword evidence="6" id="KW-0297">G-protein coupled receptor</keyword>
<dbReference type="GO" id="GO:0050909">
    <property type="term" value="P:sensory perception of taste"/>
    <property type="evidence" value="ECO:0007669"/>
    <property type="project" value="UniProtKB-ARBA"/>
</dbReference>
<feature type="transmembrane region" description="Helical" evidence="12">
    <location>
        <begin position="614"/>
        <end position="635"/>
    </location>
</feature>
<dbReference type="GO" id="GO:0004930">
    <property type="term" value="F:G protein-coupled receptor activity"/>
    <property type="evidence" value="ECO:0007669"/>
    <property type="project" value="UniProtKB-KW"/>
</dbReference>
<evidence type="ECO:0000256" key="3">
    <source>
        <dbReference type="ARBA" id="ARBA00022692"/>
    </source>
</evidence>
<evidence type="ECO:0000256" key="2">
    <source>
        <dbReference type="ARBA" id="ARBA00022475"/>
    </source>
</evidence>
<feature type="signal peptide" evidence="13">
    <location>
        <begin position="1"/>
        <end position="19"/>
    </location>
</feature>
<keyword evidence="8" id="KW-0675">Receptor</keyword>
<feature type="transmembrane region" description="Helical" evidence="12">
    <location>
        <begin position="771"/>
        <end position="793"/>
    </location>
</feature>
<sequence>MSNAVFLFLGWILLESVDGDLDYISHGQGMQLQGNFSIAGLFPLHYTDGLTSNLPALVPCNVGTPNKHGFHLMQAMRFAVEEINNSTRPQSLLPGVKLGYQMYDICSAPASVLATLDLLEHLYQNPSTPGTEGNTPSNYDNSQTTVVVIGPDSSSNTFTPAALLGAFLVPEISYEASNQMLSDKFLYPAFFRTIPSDKNQVTAIIQLLIYFNWTWIALLASDNDYGLEGMQSLYQQAPNYGICIAYQGIIPSLTDNTVQTMRNMVDGILKTKVNTIVVFSSKSKLRGFFPFVIEQNVTNKVWIGTEDWSAATLISGIPGIHTIGTVIGMSIKYSLIPGFDEFEKKVFLASMQQSDTQNISNSTMGQGNICLQSTDLFSLARKNFSMDTYDMTSAFSVYKAVYAVAHALHQALDCDSGECQKRSVYPWQLLSWLKQVDFSLDNTSVYFDSNGDPPTGYDIVSWVWRGTDWSVRVVGSFNPNPTMLTVNDDQIEWYDTGNSKPVPESICSPPCPKGYKKLLLGAHRCCFDCQACPAATFLNISDPTTCQHCLPEQWAPPSSDQCLKRTVLLLAWDAPLSIALLFFLVACLLMTSGSAIILMLNLNTPVAKSAGGRTCLLMLAALSAAAMSSLCYFGKPSPLACILKYPLFIFSFSVCLACITVRALQVVCIFKFASKLPPVYDKWAKKHGPEFTIFLVSVTILFISGVRVALNPPKPSQDLLFYEDSIVLECSNTLSPGAGVELAYVSLLSVLCFSFSYMGKDLPANYNEAKCVTFSLMVYMISWMSFFTLYLVSRSPFTMAANVFAILLSVLAFLGGYFFPKIYIIVLKPQMNTTAHFQNCIQMYTMSKQ</sequence>
<evidence type="ECO:0000256" key="12">
    <source>
        <dbReference type="SAM" id="Phobius"/>
    </source>
</evidence>
<dbReference type="InterPro" id="IPR011500">
    <property type="entry name" value="GPCR_3_9-Cys_dom"/>
</dbReference>
<dbReference type="GeneTree" id="ENSGT00940000166394"/>
<keyword evidence="3 12" id="KW-0812">Transmembrane</keyword>
<keyword evidence="10" id="KW-0807">Transducer</keyword>
<dbReference type="Pfam" id="PF01094">
    <property type="entry name" value="ANF_receptor"/>
    <property type="match status" value="1"/>
</dbReference>
<dbReference type="PANTHER" id="PTHR24061:SF3">
    <property type="entry name" value="TASTE RECEPTOR TYPE 1 MEMBER 1"/>
    <property type="match status" value="1"/>
</dbReference>
<proteinExistence type="inferred from homology"/>
<feature type="domain" description="G-protein coupled receptors family 3 profile" evidence="14">
    <location>
        <begin position="576"/>
        <end position="841"/>
    </location>
</feature>
<keyword evidence="16" id="KW-1185">Reference proteome</keyword>
<dbReference type="InterPro" id="IPR001828">
    <property type="entry name" value="ANF_lig-bd_rcpt"/>
</dbReference>
<keyword evidence="4 13" id="KW-0732">Signal</keyword>
<dbReference type="OrthoDB" id="5984008at2759"/>
<dbReference type="AlphaFoldDB" id="A0A3Q1II88"/>
<evidence type="ECO:0000256" key="5">
    <source>
        <dbReference type="ARBA" id="ARBA00022989"/>
    </source>
</evidence>
<evidence type="ECO:0000259" key="14">
    <source>
        <dbReference type="PROSITE" id="PS50259"/>
    </source>
</evidence>
<evidence type="ECO:0000313" key="15">
    <source>
        <dbReference type="Ensembl" id="ENSATEP00000017393.2"/>
    </source>
</evidence>
<dbReference type="SUPFAM" id="SSF53822">
    <property type="entry name" value="Periplasmic binding protein-like I"/>
    <property type="match status" value="1"/>
</dbReference>